<sequence>MTKVIFVLPMTKAGSILTRVNNEHFAVSLHKFAHNFVIGCSLIGCTAFVVLISNWASDWYYLIS</sequence>
<evidence type="ECO:0000313" key="3">
    <source>
        <dbReference type="Proteomes" id="UP000054843"/>
    </source>
</evidence>
<feature type="transmembrane region" description="Helical" evidence="1">
    <location>
        <begin position="36"/>
        <end position="56"/>
    </location>
</feature>
<proteinExistence type="predicted"/>
<gene>
    <name evidence="2" type="ORF">T10_10626</name>
</gene>
<dbReference type="AlphaFoldDB" id="A0A0V1M5E0"/>
<comment type="caution">
    <text evidence="2">The sequence shown here is derived from an EMBL/GenBank/DDBJ whole genome shotgun (WGS) entry which is preliminary data.</text>
</comment>
<reference evidence="2 3" key="1">
    <citation type="submission" date="2015-01" db="EMBL/GenBank/DDBJ databases">
        <title>Evolution of Trichinella species and genotypes.</title>
        <authorList>
            <person name="Korhonen P.K."/>
            <person name="Edoardo P."/>
            <person name="Giuseppe L.R."/>
            <person name="Gasser R.B."/>
        </authorList>
    </citation>
    <scope>NUCLEOTIDE SEQUENCE [LARGE SCALE GENOMIC DNA]</scope>
    <source>
        <strain evidence="2">ISS1980</strain>
    </source>
</reference>
<evidence type="ECO:0000256" key="1">
    <source>
        <dbReference type="SAM" id="Phobius"/>
    </source>
</evidence>
<keyword evidence="1" id="KW-0812">Transmembrane</keyword>
<evidence type="ECO:0000313" key="2">
    <source>
        <dbReference type="EMBL" id="KRZ66937.1"/>
    </source>
</evidence>
<keyword evidence="1" id="KW-1133">Transmembrane helix</keyword>
<keyword evidence="3" id="KW-1185">Reference proteome</keyword>
<keyword evidence="1" id="KW-0472">Membrane</keyword>
<organism evidence="2 3">
    <name type="scientific">Trichinella papuae</name>
    <dbReference type="NCBI Taxonomy" id="268474"/>
    <lineage>
        <taxon>Eukaryota</taxon>
        <taxon>Metazoa</taxon>
        <taxon>Ecdysozoa</taxon>
        <taxon>Nematoda</taxon>
        <taxon>Enoplea</taxon>
        <taxon>Dorylaimia</taxon>
        <taxon>Trichinellida</taxon>
        <taxon>Trichinellidae</taxon>
        <taxon>Trichinella</taxon>
    </lineage>
</organism>
<dbReference type="EMBL" id="JYDO01000217">
    <property type="protein sequence ID" value="KRZ66937.1"/>
    <property type="molecule type" value="Genomic_DNA"/>
</dbReference>
<protein>
    <submittedName>
        <fullName evidence="2">Uncharacterized protein</fullName>
    </submittedName>
</protein>
<name>A0A0V1M5E0_9BILA</name>
<dbReference type="Proteomes" id="UP000054843">
    <property type="component" value="Unassembled WGS sequence"/>
</dbReference>
<accession>A0A0V1M5E0</accession>